<organism evidence="2 3">
    <name type="scientific">Longimycelium tulufanense</name>
    <dbReference type="NCBI Taxonomy" id="907463"/>
    <lineage>
        <taxon>Bacteria</taxon>
        <taxon>Bacillati</taxon>
        <taxon>Actinomycetota</taxon>
        <taxon>Actinomycetes</taxon>
        <taxon>Pseudonocardiales</taxon>
        <taxon>Pseudonocardiaceae</taxon>
        <taxon>Longimycelium</taxon>
    </lineage>
</organism>
<feature type="compositionally biased region" description="Polar residues" evidence="1">
    <location>
        <begin position="18"/>
        <end position="34"/>
    </location>
</feature>
<reference evidence="2" key="2">
    <citation type="submission" date="2020-09" db="EMBL/GenBank/DDBJ databases">
        <authorList>
            <person name="Sun Q."/>
            <person name="Zhou Y."/>
        </authorList>
    </citation>
    <scope>NUCLEOTIDE SEQUENCE</scope>
    <source>
        <strain evidence="2">CGMCC 4.5737</strain>
    </source>
</reference>
<sequence>MSGDMERSSRTTLRPALSRSTTSRADAFITSSDRLQTRLLPGRKTGEELADNSDVAHRVPPAGSDVTSFLW</sequence>
<dbReference type="AlphaFoldDB" id="A0A8J3CCV0"/>
<accession>A0A8J3CCV0</accession>
<name>A0A8J3CCV0_9PSEU</name>
<comment type="caution">
    <text evidence="2">The sequence shown here is derived from an EMBL/GenBank/DDBJ whole genome shotgun (WGS) entry which is preliminary data.</text>
</comment>
<protein>
    <submittedName>
        <fullName evidence="2">Uncharacterized protein</fullName>
    </submittedName>
</protein>
<reference evidence="2" key="1">
    <citation type="journal article" date="2014" name="Int. J. Syst. Evol. Microbiol.">
        <title>Complete genome sequence of Corynebacterium casei LMG S-19264T (=DSM 44701T), isolated from a smear-ripened cheese.</title>
        <authorList>
            <consortium name="US DOE Joint Genome Institute (JGI-PGF)"/>
            <person name="Walter F."/>
            <person name="Albersmeier A."/>
            <person name="Kalinowski J."/>
            <person name="Ruckert C."/>
        </authorList>
    </citation>
    <scope>NUCLEOTIDE SEQUENCE</scope>
    <source>
        <strain evidence="2">CGMCC 4.5737</strain>
    </source>
</reference>
<keyword evidence="3" id="KW-1185">Reference proteome</keyword>
<proteinExistence type="predicted"/>
<dbReference type="EMBL" id="BMMK01000033">
    <property type="protein sequence ID" value="GGM74932.1"/>
    <property type="molecule type" value="Genomic_DNA"/>
</dbReference>
<evidence type="ECO:0000256" key="1">
    <source>
        <dbReference type="SAM" id="MobiDB-lite"/>
    </source>
</evidence>
<evidence type="ECO:0000313" key="3">
    <source>
        <dbReference type="Proteomes" id="UP000637578"/>
    </source>
</evidence>
<evidence type="ECO:0000313" key="2">
    <source>
        <dbReference type="EMBL" id="GGM74932.1"/>
    </source>
</evidence>
<feature type="region of interest" description="Disordered" evidence="1">
    <location>
        <begin position="1"/>
        <end position="71"/>
    </location>
</feature>
<dbReference type="Proteomes" id="UP000637578">
    <property type="component" value="Unassembled WGS sequence"/>
</dbReference>
<gene>
    <name evidence="2" type="ORF">GCM10012275_52070</name>
</gene>